<organism evidence="1 2">
    <name type="scientific">Gloeomargarita lithophora Alchichica-D10</name>
    <dbReference type="NCBI Taxonomy" id="1188229"/>
    <lineage>
        <taxon>Bacteria</taxon>
        <taxon>Bacillati</taxon>
        <taxon>Cyanobacteriota</taxon>
        <taxon>Cyanophyceae</taxon>
        <taxon>Gloeomargaritales</taxon>
        <taxon>Gloeomargaritaceae</taxon>
        <taxon>Gloeomargarita</taxon>
    </lineage>
</organism>
<dbReference type="Proteomes" id="UP000180235">
    <property type="component" value="Chromosome"/>
</dbReference>
<accession>A0A1J0AFK5</accession>
<dbReference type="PANTHER" id="PTHR30372:SF6">
    <property type="entry name" value="LIPID-A-DISACCHARIDE SYNTHASE"/>
    <property type="match status" value="1"/>
</dbReference>
<dbReference type="EC" id="2.4.1.182" evidence="1"/>
<dbReference type="GO" id="GO:0008915">
    <property type="term" value="F:lipid-A-disaccharide synthase activity"/>
    <property type="evidence" value="ECO:0007669"/>
    <property type="project" value="UniProtKB-EC"/>
</dbReference>
<protein>
    <submittedName>
        <fullName evidence="1">Cyanobacteria-specific protein related to lipidA disaccharide synthetase</fullName>
        <ecNumber evidence="1">2.4.1.182</ecNumber>
    </submittedName>
</protein>
<dbReference type="GO" id="GO:0005543">
    <property type="term" value="F:phospholipid binding"/>
    <property type="evidence" value="ECO:0007669"/>
    <property type="project" value="TreeGrafter"/>
</dbReference>
<gene>
    <name evidence="1" type="primary">lpxB-2</name>
    <name evidence="1" type="ORF">GlitD10_2362</name>
</gene>
<keyword evidence="1" id="KW-0328">Glycosyltransferase</keyword>
<dbReference type="GO" id="GO:0016020">
    <property type="term" value="C:membrane"/>
    <property type="evidence" value="ECO:0007669"/>
    <property type="project" value="GOC"/>
</dbReference>
<sequence length="414" mass="45021">MPQADVLILTNGPGEVSTWVRPVVAQLHATWGENLRISVVLSPCPHSTGEETQILQQIAGVARVQAAEDFWPFLLWGRTAAGWDWLPQGVALFLGGDPFYTLVCGGRLGYATLAYAEVQVRWPDWFTALALAKKHLLSQIPPRYQPRARVVGDLMVAAAAEAVITPPRRQIGLLPGSKPNKLTQGVPFCLTVAAGLAQRHPDVEFILPVAPTLTLAALARYADPQDNPIITRLGWESATLEQVGQYNYFVLKNGLRVRLVQAFPAYSVLRECCVCITTVGANTAELCALGVPMLVLVLTHQTVGEVARAWDGIPGVLANLPGLGWGFATAYGWWMRRRLGLLAWPNIWAGRQIVPELIGAIPPEVVGELLDQWLTQPETLAQVRRELLQVRGAVGADREVAAMVGELLANGRIG</sequence>
<proteinExistence type="predicted"/>
<dbReference type="PANTHER" id="PTHR30372">
    <property type="entry name" value="LIPID-A-DISACCHARIDE SYNTHASE"/>
    <property type="match status" value="1"/>
</dbReference>
<dbReference type="OrthoDB" id="502628at2"/>
<evidence type="ECO:0000313" key="2">
    <source>
        <dbReference type="Proteomes" id="UP000180235"/>
    </source>
</evidence>
<dbReference type="GO" id="GO:0009245">
    <property type="term" value="P:lipid A biosynthetic process"/>
    <property type="evidence" value="ECO:0007669"/>
    <property type="project" value="InterPro"/>
</dbReference>
<dbReference type="EMBL" id="CP017675">
    <property type="protein sequence ID" value="APB34696.1"/>
    <property type="molecule type" value="Genomic_DNA"/>
</dbReference>
<dbReference type="STRING" id="1188229.GlitD10_2362"/>
<dbReference type="AlphaFoldDB" id="A0A1J0AFK5"/>
<evidence type="ECO:0000313" key="1">
    <source>
        <dbReference type="EMBL" id="APB34696.1"/>
    </source>
</evidence>
<keyword evidence="1" id="KW-0808">Transferase</keyword>
<dbReference type="InterPro" id="IPR003835">
    <property type="entry name" value="Glyco_trans_19"/>
</dbReference>
<dbReference type="KEGG" id="glt:GlitD10_2362"/>
<name>A0A1J0AFK5_9CYAN</name>
<dbReference type="RefSeq" id="WP_071455098.1">
    <property type="nucleotide sequence ID" value="NZ_CP017675.1"/>
</dbReference>
<keyword evidence="2" id="KW-1185">Reference proteome</keyword>
<reference evidence="1 2" key="1">
    <citation type="submission" date="2016-10" db="EMBL/GenBank/DDBJ databases">
        <title>Description of Gloeomargarita lithophora gen. nov., sp. nov., a thylakoid-bearing basal-branching cyanobacterium with intracellular carbonates, and proposal for Gloeomargaritales ord. nov.</title>
        <authorList>
            <person name="Moreira D."/>
            <person name="Tavera R."/>
            <person name="Benzerara K."/>
            <person name="Skouri-Panet F."/>
            <person name="Couradeau E."/>
            <person name="Gerard E."/>
            <person name="Loussert C."/>
            <person name="Novelo E."/>
            <person name="Zivanovic Y."/>
            <person name="Lopez-Garcia P."/>
        </authorList>
    </citation>
    <scope>NUCLEOTIDE SEQUENCE [LARGE SCALE GENOMIC DNA]</scope>
    <source>
        <strain evidence="1 2">D10</strain>
    </source>
</reference>